<dbReference type="AlphaFoldDB" id="A0A5B9DFC4"/>
<evidence type="ECO:0000313" key="2">
    <source>
        <dbReference type="Proteomes" id="UP000321408"/>
    </source>
</evidence>
<reference evidence="1 2" key="1">
    <citation type="journal article" date="2020" name="Nature">
        <title>Isolation of an archaeon at the prokaryote-eukaryote interface.</title>
        <authorList>
            <person name="Imachi H."/>
            <person name="Nobu M.K."/>
            <person name="Nakahara N."/>
            <person name="Morono Y."/>
            <person name="Ogawara M."/>
            <person name="Takaki Y."/>
            <person name="Takano Y."/>
            <person name="Uematsu K."/>
            <person name="Ikuta T."/>
            <person name="Ito M."/>
            <person name="Matsui Y."/>
            <person name="Miyazaki M."/>
            <person name="Murata K."/>
            <person name="Saito Y."/>
            <person name="Sakai S."/>
            <person name="Song C."/>
            <person name="Tasumi E."/>
            <person name="Yamanaka Y."/>
            <person name="Yamaguchi T."/>
            <person name="Kamagata Y."/>
            <person name="Tamaki H."/>
            <person name="Takai K."/>
        </authorList>
    </citation>
    <scope>NUCLEOTIDE SEQUENCE [LARGE SCALE GENOMIC DNA]</scope>
    <source>
        <strain evidence="1 2">MK-D1</strain>
    </source>
</reference>
<name>A0A5B9DFC4_9ARCH</name>
<dbReference type="RefSeq" id="WP_147664864.1">
    <property type="nucleotide sequence ID" value="NZ_CP042905.2"/>
</dbReference>
<sequence>MEKDLSEKENTEFNYFKFEFEEYINSGEVSDADIFKFSTDEKIEVFRLANETGSFHFVINEMSYETLPYIINRDFSFVLNYLIRRASFGFVCHLEKILPEMNLKISQLKNVEFPEYEPQRKYEINLEYGR</sequence>
<dbReference type="EMBL" id="CP042905">
    <property type="protein sequence ID" value="QEE17988.1"/>
    <property type="molecule type" value="Genomic_DNA"/>
</dbReference>
<accession>A0A5B9DFC4</accession>
<organism evidence="1 2">
    <name type="scientific">Promethearchaeum syntrophicum</name>
    <dbReference type="NCBI Taxonomy" id="2594042"/>
    <lineage>
        <taxon>Archaea</taxon>
        <taxon>Promethearchaeati</taxon>
        <taxon>Promethearchaeota</taxon>
        <taxon>Promethearchaeia</taxon>
        <taxon>Promethearchaeales</taxon>
        <taxon>Promethearchaeaceae</taxon>
        <taxon>Promethearchaeum</taxon>
    </lineage>
</organism>
<dbReference type="KEGG" id="psyt:DSAG12_03826"/>
<gene>
    <name evidence="1" type="ORF">DSAG12_03826</name>
</gene>
<reference evidence="1 2" key="2">
    <citation type="journal article" date="2024" name="Int. J. Syst. Evol. Microbiol.">
        <title>Promethearchaeum syntrophicum gen. nov., sp. nov., an anaerobic, obligately syntrophic archaeon, the first isolate of the lineage 'Asgard' archaea, and proposal of the new archaeal phylum Promethearchaeota phyl. nov. and kingdom Promethearchaeati regn. nov.</title>
        <authorList>
            <person name="Imachi H."/>
            <person name="Nobu M.K."/>
            <person name="Kato S."/>
            <person name="Takaki Y."/>
            <person name="Miyazaki M."/>
            <person name="Miyata M."/>
            <person name="Ogawara M."/>
            <person name="Saito Y."/>
            <person name="Sakai S."/>
            <person name="Tahara Y.O."/>
            <person name="Takano Y."/>
            <person name="Tasumi E."/>
            <person name="Uematsu K."/>
            <person name="Yoshimura T."/>
            <person name="Itoh T."/>
            <person name="Ohkuma M."/>
            <person name="Takai K."/>
        </authorList>
    </citation>
    <scope>NUCLEOTIDE SEQUENCE [LARGE SCALE GENOMIC DNA]</scope>
    <source>
        <strain evidence="1 2">MK-D1</strain>
    </source>
</reference>
<evidence type="ECO:0000313" key="1">
    <source>
        <dbReference type="EMBL" id="QEE17988.1"/>
    </source>
</evidence>
<keyword evidence="2" id="KW-1185">Reference proteome</keyword>
<dbReference type="GeneID" id="41331794"/>
<dbReference type="Proteomes" id="UP000321408">
    <property type="component" value="Chromosome"/>
</dbReference>
<proteinExistence type="predicted"/>
<protein>
    <submittedName>
        <fullName evidence="1">Uncharacterized protein</fullName>
    </submittedName>
</protein>